<comment type="caution">
    <text evidence="2">The sequence shown here is derived from an EMBL/GenBank/DDBJ whole genome shotgun (WGS) entry which is preliminary data.</text>
</comment>
<evidence type="ECO:0008006" key="4">
    <source>
        <dbReference type="Google" id="ProtNLM"/>
    </source>
</evidence>
<organism evidence="2 3">
    <name type="scientific">Gossypium lobatum</name>
    <dbReference type="NCBI Taxonomy" id="34289"/>
    <lineage>
        <taxon>Eukaryota</taxon>
        <taxon>Viridiplantae</taxon>
        <taxon>Streptophyta</taxon>
        <taxon>Embryophyta</taxon>
        <taxon>Tracheophyta</taxon>
        <taxon>Spermatophyta</taxon>
        <taxon>Magnoliopsida</taxon>
        <taxon>eudicotyledons</taxon>
        <taxon>Gunneridae</taxon>
        <taxon>Pentapetalae</taxon>
        <taxon>rosids</taxon>
        <taxon>malvids</taxon>
        <taxon>Malvales</taxon>
        <taxon>Malvaceae</taxon>
        <taxon>Malvoideae</taxon>
        <taxon>Gossypium</taxon>
    </lineage>
</organism>
<protein>
    <recommendedName>
        <fullName evidence="4">DUF4283 domain-containing protein</fullName>
    </recommendedName>
</protein>
<gene>
    <name evidence="2" type="ORF">Golob_021576</name>
</gene>
<sequence length="302" mass="33709">MSLNLLKKILKILIIQPGNLEIFQLHLEQISLGVGMKEDSSVHLLVFLLVSSPELFLSVSFPLQRKLFDSFFEQNLEFSPPKVHGGSVIVKPPAEKLVNMLWSKQGVIEVNMVYVEISVDFEFPRFINIELSDGSFVSIRVEVPWLSMRCLKCRSFSHSGKHCSKKNESAPDGGGTLPSTFEGSSKGKAMVMDLSFTLKPTYVFLTGYSNRFEVLSVELEDSNDAVDDDIDAEQIKGFNDIVDDDNETKQLEFSPWKPTLASLAVGLFMRSLMTTKQENLDKGKKKTNSYLVKGRGKVGGKG</sequence>
<dbReference type="Proteomes" id="UP000593572">
    <property type="component" value="Unassembled WGS sequence"/>
</dbReference>
<proteinExistence type="predicted"/>
<feature type="non-terminal residue" evidence="2">
    <location>
        <position position="1"/>
    </location>
</feature>
<accession>A0A7J8LEA1</accession>
<reference evidence="2 3" key="1">
    <citation type="journal article" date="2019" name="Genome Biol. Evol.">
        <title>Insights into the evolution of the New World diploid cottons (Gossypium, subgenus Houzingenia) based on genome sequencing.</title>
        <authorList>
            <person name="Grover C.E."/>
            <person name="Arick M.A. 2nd"/>
            <person name="Thrash A."/>
            <person name="Conover J.L."/>
            <person name="Sanders W.S."/>
            <person name="Peterson D.G."/>
            <person name="Frelichowski J.E."/>
            <person name="Scheffler J.A."/>
            <person name="Scheffler B.E."/>
            <person name="Wendel J.F."/>
        </authorList>
    </citation>
    <scope>NUCLEOTIDE SEQUENCE [LARGE SCALE GENOMIC DNA]</scope>
    <source>
        <strain evidence="2">157</strain>
        <tissue evidence="2">Leaf</tissue>
    </source>
</reference>
<evidence type="ECO:0000313" key="3">
    <source>
        <dbReference type="Proteomes" id="UP000593572"/>
    </source>
</evidence>
<dbReference type="AlphaFoldDB" id="A0A7J8LEA1"/>
<feature type="region of interest" description="Disordered" evidence="1">
    <location>
        <begin position="158"/>
        <end position="184"/>
    </location>
</feature>
<dbReference type="EMBL" id="JABEZX010000002">
    <property type="protein sequence ID" value="MBA0550642.1"/>
    <property type="molecule type" value="Genomic_DNA"/>
</dbReference>
<evidence type="ECO:0000313" key="2">
    <source>
        <dbReference type="EMBL" id="MBA0550642.1"/>
    </source>
</evidence>
<name>A0A7J8LEA1_9ROSI</name>
<evidence type="ECO:0000256" key="1">
    <source>
        <dbReference type="SAM" id="MobiDB-lite"/>
    </source>
</evidence>
<keyword evidence="3" id="KW-1185">Reference proteome</keyword>